<feature type="region of interest" description="Disordered" evidence="1">
    <location>
        <begin position="54"/>
        <end position="90"/>
    </location>
</feature>
<dbReference type="EMBL" id="JABSTR010000001">
    <property type="protein sequence ID" value="KAH9363156.1"/>
    <property type="molecule type" value="Genomic_DNA"/>
</dbReference>
<keyword evidence="2" id="KW-0812">Transmembrane</keyword>
<proteinExistence type="predicted"/>
<feature type="transmembrane region" description="Helical" evidence="2">
    <location>
        <begin position="94"/>
        <end position="118"/>
    </location>
</feature>
<reference evidence="3 4" key="1">
    <citation type="journal article" date="2020" name="Cell">
        <title>Large-Scale Comparative Analyses of Tick Genomes Elucidate Their Genetic Diversity and Vector Capacities.</title>
        <authorList>
            <consortium name="Tick Genome and Microbiome Consortium (TIGMIC)"/>
            <person name="Jia N."/>
            <person name="Wang J."/>
            <person name="Shi W."/>
            <person name="Du L."/>
            <person name="Sun Y."/>
            <person name="Zhan W."/>
            <person name="Jiang J.F."/>
            <person name="Wang Q."/>
            <person name="Zhang B."/>
            <person name="Ji P."/>
            <person name="Bell-Sakyi L."/>
            <person name="Cui X.M."/>
            <person name="Yuan T.T."/>
            <person name="Jiang B.G."/>
            <person name="Yang W.F."/>
            <person name="Lam T.T."/>
            <person name="Chang Q.C."/>
            <person name="Ding S.J."/>
            <person name="Wang X.J."/>
            <person name="Zhu J.G."/>
            <person name="Ruan X.D."/>
            <person name="Zhao L."/>
            <person name="Wei J.T."/>
            <person name="Ye R.Z."/>
            <person name="Que T.C."/>
            <person name="Du C.H."/>
            <person name="Zhou Y.H."/>
            <person name="Cheng J.X."/>
            <person name="Dai P.F."/>
            <person name="Guo W.B."/>
            <person name="Han X.H."/>
            <person name="Huang E.J."/>
            <person name="Li L.F."/>
            <person name="Wei W."/>
            <person name="Gao Y.C."/>
            <person name="Liu J.Z."/>
            <person name="Shao H.Z."/>
            <person name="Wang X."/>
            <person name="Wang C.C."/>
            <person name="Yang T.C."/>
            <person name="Huo Q.B."/>
            <person name="Li W."/>
            <person name="Chen H.Y."/>
            <person name="Chen S.E."/>
            <person name="Zhou L.G."/>
            <person name="Ni X.B."/>
            <person name="Tian J.H."/>
            <person name="Sheng Y."/>
            <person name="Liu T."/>
            <person name="Pan Y.S."/>
            <person name="Xia L.Y."/>
            <person name="Li J."/>
            <person name="Zhao F."/>
            <person name="Cao W.C."/>
        </authorList>
    </citation>
    <scope>NUCLEOTIDE SEQUENCE [LARGE SCALE GENOMIC DNA]</scope>
    <source>
        <strain evidence="3">HaeL-2018</strain>
    </source>
</reference>
<protein>
    <submittedName>
        <fullName evidence="3">Uncharacterized protein</fullName>
    </submittedName>
</protein>
<accession>A0A9J6FMD0</accession>
<keyword evidence="4" id="KW-1185">Reference proteome</keyword>
<dbReference type="VEuPathDB" id="VectorBase:HLOH_057782"/>
<dbReference type="Proteomes" id="UP000821853">
    <property type="component" value="Chromosome 1"/>
</dbReference>
<comment type="caution">
    <text evidence="3">The sequence shown here is derived from an EMBL/GenBank/DDBJ whole genome shotgun (WGS) entry which is preliminary data.</text>
</comment>
<dbReference type="OrthoDB" id="10452466at2759"/>
<keyword evidence="2" id="KW-1133">Transmembrane helix</keyword>
<keyword evidence="2" id="KW-0472">Membrane</keyword>
<sequence>MSTTGRGAKPSKSEPLSSCKQPKEKKSTSRIVPAPNLPAFAYKDANPSRHISHVVASQSRQGSVEDLAAEKTNERSHSRLSQRPAATQGPRGQLWVWLATASVLLLLIAVFAIVFALLKGSSGRTSTTAKS</sequence>
<name>A0A9J6FMD0_HAELO</name>
<dbReference type="AlphaFoldDB" id="A0A9J6FMD0"/>
<evidence type="ECO:0000256" key="1">
    <source>
        <dbReference type="SAM" id="MobiDB-lite"/>
    </source>
</evidence>
<feature type="region of interest" description="Disordered" evidence="1">
    <location>
        <begin position="1"/>
        <end position="35"/>
    </location>
</feature>
<evidence type="ECO:0000313" key="3">
    <source>
        <dbReference type="EMBL" id="KAH9363156.1"/>
    </source>
</evidence>
<evidence type="ECO:0000256" key="2">
    <source>
        <dbReference type="SAM" id="Phobius"/>
    </source>
</evidence>
<evidence type="ECO:0000313" key="4">
    <source>
        <dbReference type="Proteomes" id="UP000821853"/>
    </source>
</evidence>
<feature type="compositionally biased region" description="Basic and acidic residues" evidence="1">
    <location>
        <begin position="68"/>
        <end position="77"/>
    </location>
</feature>
<organism evidence="3 4">
    <name type="scientific">Haemaphysalis longicornis</name>
    <name type="common">Bush tick</name>
    <dbReference type="NCBI Taxonomy" id="44386"/>
    <lineage>
        <taxon>Eukaryota</taxon>
        <taxon>Metazoa</taxon>
        <taxon>Ecdysozoa</taxon>
        <taxon>Arthropoda</taxon>
        <taxon>Chelicerata</taxon>
        <taxon>Arachnida</taxon>
        <taxon>Acari</taxon>
        <taxon>Parasitiformes</taxon>
        <taxon>Ixodida</taxon>
        <taxon>Ixodoidea</taxon>
        <taxon>Ixodidae</taxon>
        <taxon>Haemaphysalinae</taxon>
        <taxon>Haemaphysalis</taxon>
    </lineage>
</organism>
<gene>
    <name evidence="3" type="ORF">HPB48_011876</name>
</gene>